<reference evidence="12" key="1">
    <citation type="submission" date="2020-06" db="EMBL/GenBank/DDBJ databases">
        <title>WGS assembly of Ceratodon purpureus strain R40.</title>
        <authorList>
            <person name="Carey S.B."/>
            <person name="Jenkins J."/>
            <person name="Shu S."/>
            <person name="Lovell J.T."/>
            <person name="Sreedasyam A."/>
            <person name="Maumus F."/>
            <person name="Tiley G.P."/>
            <person name="Fernandez-Pozo N."/>
            <person name="Barry K."/>
            <person name="Chen C."/>
            <person name="Wang M."/>
            <person name="Lipzen A."/>
            <person name="Daum C."/>
            <person name="Saski C.A."/>
            <person name="Payton A.C."/>
            <person name="Mcbreen J.C."/>
            <person name="Conrad R.E."/>
            <person name="Kollar L.M."/>
            <person name="Olsson S."/>
            <person name="Huttunen S."/>
            <person name="Landis J.B."/>
            <person name="Wickett N.J."/>
            <person name="Johnson M.G."/>
            <person name="Rensing S.A."/>
            <person name="Grimwood J."/>
            <person name="Schmutz J."/>
            <person name="Mcdaniel S.F."/>
        </authorList>
    </citation>
    <scope>NUCLEOTIDE SEQUENCE</scope>
    <source>
        <strain evidence="12">R40</strain>
    </source>
</reference>
<evidence type="ECO:0000256" key="2">
    <source>
        <dbReference type="ARBA" id="ARBA00022723"/>
    </source>
</evidence>
<dbReference type="GO" id="GO:0008270">
    <property type="term" value="F:zinc ion binding"/>
    <property type="evidence" value="ECO:0007669"/>
    <property type="project" value="UniProtKB-KW"/>
</dbReference>
<keyword evidence="13" id="KW-1185">Reference proteome</keyword>
<proteinExistence type="inferred from homology"/>
<feature type="compositionally biased region" description="Polar residues" evidence="10">
    <location>
        <begin position="92"/>
        <end position="102"/>
    </location>
</feature>
<sequence>MVGVVQCDRSDVVKPIVKGSAKGMEEPSFCNLSLAVDCTLSLGSTTTRTDNPARLSRAGSPDHDLPWSLSVRSDRVDPSRRADCEQDRSEQDNLSWGGSCNRSDSEVSPGYYPQVSERGAQGERRGFKAWPRSSAQSYKDEVNTSKALFSMIEDHKYSNRASRQPWLSNYVPSNAAVEAKVSSRVEQCMEGDSFVRVCAHCGTSKTPLWRNGPGGPKSLCNACGIRFKKAGRRSAANGGSDSQVSPPVSTKVAKRKLNDDQQYWMFPADAKPRKRSRGTAIRTSDSLLSGSCMTWQSSLLAYDLSKSPRQREFPASPLSHSEELKLNLELGSFSSDEEEGAVLLMALSCGMVNA</sequence>
<dbReference type="GO" id="GO:0043565">
    <property type="term" value="F:sequence-specific DNA binding"/>
    <property type="evidence" value="ECO:0007669"/>
    <property type="project" value="InterPro"/>
</dbReference>
<accession>A0A8T0GZF1</accession>
<dbReference type="OrthoDB" id="2162994at2759"/>
<keyword evidence="2" id="KW-0479">Metal-binding</keyword>
<evidence type="ECO:0000256" key="10">
    <source>
        <dbReference type="SAM" id="MobiDB-lite"/>
    </source>
</evidence>
<dbReference type="InterPro" id="IPR000679">
    <property type="entry name" value="Znf_GATA"/>
</dbReference>
<feature type="domain" description="GATA-type" evidence="11">
    <location>
        <begin position="196"/>
        <end position="231"/>
    </location>
</feature>
<evidence type="ECO:0000256" key="8">
    <source>
        <dbReference type="ARBA" id="ARBA00024019"/>
    </source>
</evidence>
<evidence type="ECO:0000256" key="9">
    <source>
        <dbReference type="PROSITE-ProRule" id="PRU00094"/>
    </source>
</evidence>
<comment type="subcellular location">
    <subcellularLocation>
        <location evidence="1">Nucleus</location>
    </subcellularLocation>
</comment>
<dbReference type="PANTHER" id="PTHR47255">
    <property type="entry name" value="GATA TRANSCRIPTION FACTOR 22-RELATED"/>
    <property type="match status" value="1"/>
</dbReference>
<dbReference type="GO" id="GO:0006355">
    <property type="term" value="P:regulation of DNA-templated transcription"/>
    <property type="evidence" value="ECO:0007669"/>
    <property type="project" value="InterPro"/>
</dbReference>
<keyword evidence="7" id="KW-0539">Nucleus</keyword>
<comment type="similarity">
    <text evidence="8">Belongs to the type IV zinc-finger family. Class B subfamily.</text>
</comment>
<organism evidence="12 13">
    <name type="scientific">Ceratodon purpureus</name>
    <name type="common">Fire moss</name>
    <name type="synonym">Dicranum purpureum</name>
    <dbReference type="NCBI Taxonomy" id="3225"/>
    <lineage>
        <taxon>Eukaryota</taxon>
        <taxon>Viridiplantae</taxon>
        <taxon>Streptophyta</taxon>
        <taxon>Embryophyta</taxon>
        <taxon>Bryophyta</taxon>
        <taxon>Bryophytina</taxon>
        <taxon>Bryopsida</taxon>
        <taxon>Dicranidae</taxon>
        <taxon>Pseudoditrichales</taxon>
        <taxon>Ditrichaceae</taxon>
        <taxon>Ceratodon</taxon>
    </lineage>
</organism>
<dbReference type="PROSITE" id="PS50114">
    <property type="entry name" value="GATA_ZN_FINGER_2"/>
    <property type="match status" value="1"/>
</dbReference>
<dbReference type="Gene3D" id="3.30.50.10">
    <property type="entry name" value="Erythroid Transcription Factor GATA-1, subunit A"/>
    <property type="match status" value="1"/>
</dbReference>
<dbReference type="SMART" id="SM00401">
    <property type="entry name" value="ZnF_GATA"/>
    <property type="match status" value="1"/>
</dbReference>
<dbReference type="Pfam" id="PF00320">
    <property type="entry name" value="GATA"/>
    <property type="match status" value="1"/>
</dbReference>
<dbReference type="FunFam" id="3.30.50.10:FF:000055">
    <property type="entry name" value="GATA transcription factor 21"/>
    <property type="match status" value="1"/>
</dbReference>
<dbReference type="PANTHER" id="PTHR47255:SF4">
    <property type="entry name" value="GATA ZINC FINGER DOMAIN-CONTAINING PROTEIN 12"/>
    <property type="match status" value="1"/>
</dbReference>
<dbReference type="Proteomes" id="UP000822688">
    <property type="component" value="Chromosome 8"/>
</dbReference>
<feature type="compositionally biased region" description="Polar residues" evidence="10">
    <location>
        <begin position="237"/>
        <end position="248"/>
    </location>
</feature>
<dbReference type="CDD" id="cd00202">
    <property type="entry name" value="ZnF_GATA"/>
    <property type="match status" value="1"/>
</dbReference>
<feature type="region of interest" description="Disordered" evidence="10">
    <location>
        <begin position="45"/>
        <end position="128"/>
    </location>
</feature>
<evidence type="ECO:0000256" key="4">
    <source>
        <dbReference type="ARBA" id="ARBA00022833"/>
    </source>
</evidence>
<feature type="compositionally biased region" description="Basic and acidic residues" evidence="10">
    <location>
        <begin position="72"/>
        <end position="91"/>
    </location>
</feature>
<dbReference type="AlphaFoldDB" id="A0A8T0GZF1"/>
<protein>
    <recommendedName>
        <fullName evidence="11">GATA-type domain-containing protein</fullName>
    </recommendedName>
</protein>
<evidence type="ECO:0000256" key="5">
    <source>
        <dbReference type="ARBA" id="ARBA00023015"/>
    </source>
</evidence>
<evidence type="ECO:0000259" key="11">
    <source>
        <dbReference type="PROSITE" id="PS50114"/>
    </source>
</evidence>
<dbReference type="EMBL" id="CM026429">
    <property type="protein sequence ID" value="KAG0565211.1"/>
    <property type="molecule type" value="Genomic_DNA"/>
</dbReference>
<evidence type="ECO:0000256" key="6">
    <source>
        <dbReference type="ARBA" id="ARBA00023163"/>
    </source>
</evidence>
<name>A0A8T0GZF1_CERPU</name>
<dbReference type="InterPro" id="IPR013088">
    <property type="entry name" value="Znf_NHR/GATA"/>
</dbReference>
<dbReference type="PROSITE" id="PS00344">
    <property type="entry name" value="GATA_ZN_FINGER_1"/>
    <property type="match status" value="1"/>
</dbReference>
<keyword evidence="6" id="KW-0804">Transcription</keyword>
<evidence type="ECO:0000256" key="7">
    <source>
        <dbReference type="ARBA" id="ARBA00023242"/>
    </source>
</evidence>
<feature type="region of interest" description="Disordered" evidence="10">
    <location>
        <begin position="233"/>
        <end position="253"/>
    </location>
</feature>
<comment type="caution">
    <text evidence="12">The sequence shown here is derived from an EMBL/GenBank/DDBJ whole genome shotgun (WGS) entry which is preliminary data.</text>
</comment>
<gene>
    <name evidence="12" type="ORF">KC19_8G173700</name>
</gene>
<evidence type="ECO:0000256" key="1">
    <source>
        <dbReference type="ARBA" id="ARBA00004123"/>
    </source>
</evidence>
<keyword evidence="4" id="KW-0862">Zinc</keyword>
<evidence type="ECO:0000313" key="12">
    <source>
        <dbReference type="EMBL" id="KAG0565211.1"/>
    </source>
</evidence>
<dbReference type="SUPFAM" id="SSF57716">
    <property type="entry name" value="Glucocorticoid receptor-like (DNA-binding domain)"/>
    <property type="match status" value="1"/>
</dbReference>
<keyword evidence="3 9" id="KW-0863">Zinc-finger</keyword>
<dbReference type="InterPro" id="IPR052138">
    <property type="entry name" value="GATA_ZnFinger_Domain"/>
</dbReference>
<evidence type="ECO:0000256" key="3">
    <source>
        <dbReference type="ARBA" id="ARBA00022771"/>
    </source>
</evidence>
<keyword evidence="5" id="KW-0805">Transcription regulation</keyword>
<evidence type="ECO:0000313" key="13">
    <source>
        <dbReference type="Proteomes" id="UP000822688"/>
    </source>
</evidence>
<dbReference type="GO" id="GO:0005634">
    <property type="term" value="C:nucleus"/>
    <property type="evidence" value="ECO:0007669"/>
    <property type="project" value="UniProtKB-SubCell"/>
</dbReference>